<dbReference type="SUPFAM" id="SSF53098">
    <property type="entry name" value="Ribonuclease H-like"/>
    <property type="match status" value="1"/>
</dbReference>
<gene>
    <name evidence="2" type="ORF">Cni_G22083</name>
</gene>
<dbReference type="InterPro" id="IPR002156">
    <property type="entry name" value="RNaseH_domain"/>
</dbReference>
<dbReference type="PANTHER" id="PTHR47074:SF11">
    <property type="entry name" value="REVERSE TRANSCRIPTASE-LIKE PROTEIN"/>
    <property type="match status" value="1"/>
</dbReference>
<protein>
    <recommendedName>
        <fullName evidence="1">RNase H type-1 domain-containing protein</fullName>
    </recommendedName>
</protein>
<dbReference type="GO" id="GO:0003676">
    <property type="term" value="F:nucleic acid binding"/>
    <property type="evidence" value="ECO:0007669"/>
    <property type="project" value="InterPro"/>
</dbReference>
<feature type="domain" description="RNase H type-1" evidence="1">
    <location>
        <begin position="116"/>
        <end position="199"/>
    </location>
</feature>
<dbReference type="PANTHER" id="PTHR47074">
    <property type="entry name" value="BNAC02G40300D PROTEIN"/>
    <property type="match status" value="1"/>
</dbReference>
<dbReference type="InterPro" id="IPR044730">
    <property type="entry name" value="RNase_H-like_dom_plant"/>
</dbReference>
<dbReference type="Gene3D" id="3.30.420.10">
    <property type="entry name" value="Ribonuclease H-like superfamily/Ribonuclease H"/>
    <property type="match status" value="1"/>
</dbReference>
<dbReference type="Pfam" id="PF13456">
    <property type="entry name" value="RVT_3"/>
    <property type="match status" value="1"/>
</dbReference>
<proteinExistence type="predicted"/>
<evidence type="ECO:0000313" key="2">
    <source>
        <dbReference type="EMBL" id="WOL13313.1"/>
    </source>
</evidence>
<sequence>MRRMNVSQRVKMFNWKLLWGRLPTSEWFGKHSGYEVEKCYLCKEECLKAFMAVSWWIIWKCRNECKFEGKLRNNDIIFNKVYSEVFEYRKENKRKDTRERKGRELVENRKEIALLCDAAWSGSSKAGCGFVLKGEDDEVLAEGSGLEAANNPLYAEAKAIWFGLDNVRKRQIKRIQVWTDCKRLVNILKGEFQAPWNISVLINKKNGWRSRGLKMESC</sequence>
<dbReference type="InterPro" id="IPR036397">
    <property type="entry name" value="RNaseH_sf"/>
</dbReference>
<dbReference type="AlphaFoldDB" id="A0AAQ3KUH3"/>
<dbReference type="CDD" id="cd06222">
    <property type="entry name" value="RNase_H_like"/>
    <property type="match status" value="1"/>
</dbReference>
<reference evidence="2 3" key="1">
    <citation type="submission" date="2023-10" db="EMBL/GenBank/DDBJ databases">
        <title>Chromosome-scale genome assembly provides insights into flower coloration mechanisms of Canna indica.</title>
        <authorList>
            <person name="Li C."/>
        </authorList>
    </citation>
    <scope>NUCLEOTIDE SEQUENCE [LARGE SCALE GENOMIC DNA]</scope>
    <source>
        <tissue evidence="2">Flower</tissue>
    </source>
</reference>
<evidence type="ECO:0000313" key="3">
    <source>
        <dbReference type="Proteomes" id="UP001327560"/>
    </source>
</evidence>
<accession>A0AAQ3KUH3</accession>
<evidence type="ECO:0000259" key="1">
    <source>
        <dbReference type="Pfam" id="PF13456"/>
    </source>
</evidence>
<dbReference type="Proteomes" id="UP001327560">
    <property type="component" value="Chromosome 7"/>
</dbReference>
<organism evidence="2 3">
    <name type="scientific">Canna indica</name>
    <name type="common">Indian-shot</name>
    <dbReference type="NCBI Taxonomy" id="4628"/>
    <lineage>
        <taxon>Eukaryota</taxon>
        <taxon>Viridiplantae</taxon>
        <taxon>Streptophyta</taxon>
        <taxon>Embryophyta</taxon>
        <taxon>Tracheophyta</taxon>
        <taxon>Spermatophyta</taxon>
        <taxon>Magnoliopsida</taxon>
        <taxon>Liliopsida</taxon>
        <taxon>Zingiberales</taxon>
        <taxon>Cannaceae</taxon>
        <taxon>Canna</taxon>
    </lineage>
</organism>
<dbReference type="GO" id="GO:0004523">
    <property type="term" value="F:RNA-DNA hybrid ribonuclease activity"/>
    <property type="evidence" value="ECO:0007669"/>
    <property type="project" value="InterPro"/>
</dbReference>
<dbReference type="InterPro" id="IPR052929">
    <property type="entry name" value="RNase_H-like_EbsB-rel"/>
</dbReference>
<dbReference type="InterPro" id="IPR012337">
    <property type="entry name" value="RNaseH-like_sf"/>
</dbReference>
<name>A0AAQ3KUH3_9LILI</name>
<dbReference type="EMBL" id="CP136896">
    <property type="protein sequence ID" value="WOL13313.1"/>
    <property type="molecule type" value="Genomic_DNA"/>
</dbReference>
<keyword evidence="3" id="KW-1185">Reference proteome</keyword>